<sequence>MQKILIVRLSSMGDVIHQMPAITDLVRAFPDAVIDWVVEEGFAELPRLHPAIRRVIPVALRRWRKAPLAASTRAEWAKFKTELRACRYDLILDAQGLLKSAAVARMTCGPVAGFDRNSCREPLASFAYHRRYPIAKSLHAIERNRRLTAAANGYSLRGEMDYGLKVPLQNLSWLGDAPYVVLLTATSRADKEWPESHWIELAQRCIAEGVRPVFPWGSDAELQRAQRLAAAFPSATSAIVPPKLSLTDAAVMLAGSRIVVGVDTGLAHLAAAVAVPVVAIFCASEPELTGVRSATFALNLGGNGKPPSVDQVWDALVSGRLP</sequence>
<dbReference type="Pfam" id="PF01075">
    <property type="entry name" value="Glyco_transf_9"/>
    <property type="match status" value="1"/>
</dbReference>
<evidence type="ECO:0000256" key="7">
    <source>
        <dbReference type="ARBA" id="ARBA00022985"/>
    </source>
</evidence>
<keyword evidence="15" id="KW-1185">Reference proteome</keyword>
<dbReference type="InterPro" id="IPR011908">
    <property type="entry name" value="LipoPS_heptosylTferase-I"/>
</dbReference>
<evidence type="ECO:0000256" key="9">
    <source>
        <dbReference type="ARBA" id="ARBA00043995"/>
    </source>
</evidence>
<dbReference type="NCBIfam" id="TIGR02193">
    <property type="entry name" value="heptsyl_trn_I"/>
    <property type="match status" value="1"/>
</dbReference>
<gene>
    <name evidence="14" type="primary">waaC</name>
    <name evidence="14" type="ORF">K4H28_15975</name>
</gene>
<name>A0ABX8Z5T2_9NEIS</name>
<dbReference type="PANTHER" id="PTHR30160:SF19">
    <property type="entry name" value="LIPOPOLYSACCHARIDE HEPTOSYLTRANSFERASE 1"/>
    <property type="match status" value="1"/>
</dbReference>
<evidence type="ECO:0000256" key="2">
    <source>
        <dbReference type="ARBA" id="ARBA00004713"/>
    </source>
</evidence>
<evidence type="ECO:0000256" key="12">
    <source>
        <dbReference type="ARBA" id="ARBA00044330"/>
    </source>
</evidence>
<evidence type="ECO:0000256" key="13">
    <source>
        <dbReference type="ARBA" id="ARBA00049201"/>
    </source>
</evidence>
<comment type="catalytic activity">
    <reaction evidence="13">
        <text>an alpha-Kdo-(2-&gt;4)-alpha-Kdo-(2-&gt;6)-lipid A + ADP-L-glycero-beta-D-manno-heptose = an L-alpha-D-Hep-(1-&gt;5)-[alpha-Kdo-(2-&gt;4)]-alpha-Kdo-(2-&gt;6)-lipid A + ADP + H(+)</text>
        <dbReference type="Rhea" id="RHEA:74067"/>
        <dbReference type="ChEBI" id="CHEBI:15378"/>
        <dbReference type="ChEBI" id="CHEBI:61506"/>
        <dbReference type="ChEBI" id="CHEBI:176431"/>
        <dbReference type="ChEBI" id="CHEBI:193068"/>
        <dbReference type="ChEBI" id="CHEBI:456216"/>
        <dbReference type="EC" id="2.4.99.23"/>
    </reaction>
</comment>
<evidence type="ECO:0000256" key="6">
    <source>
        <dbReference type="ARBA" id="ARBA00022679"/>
    </source>
</evidence>
<keyword evidence="5" id="KW-0328">Glycosyltransferase</keyword>
<evidence type="ECO:0000256" key="10">
    <source>
        <dbReference type="ARBA" id="ARBA00044041"/>
    </source>
</evidence>
<keyword evidence="4" id="KW-0997">Cell inner membrane</keyword>
<accession>A0ABX8Z5T2</accession>
<dbReference type="EC" id="2.4.99.23" evidence="10"/>
<evidence type="ECO:0000313" key="14">
    <source>
        <dbReference type="EMBL" id="QZA77740.1"/>
    </source>
</evidence>
<evidence type="ECO:0000256" key="4">
    <source>
        <dbReference type="ARBA" id="ARBA00022519"/>
    </source>
</evidence>
<comment type="subcellular location">
    <subcellularLocation>
        <location evidence="1">Cell inner membrane</location>
        <topology evidence="1">Peripheral membrane protein</topology>
        <orientation evidence="1">Cytoplasmic side</orientation>
    </subcellularLocation>
</comment>
<evidence type="ECO:0000256" key="5">
    <source>
        <dbReference type="ARBA" id="ARBA00022676"/>
    </source>
</evidence>
<keyword evidence="7" id="KW-0448">Lipopolysaccharide biosynthesis</keyword>
<dbReference type="InterPro" id="IPR051199">
    <property type="entry name" value="LPS_LOS_Heptosyltrfase"/>
</dbReference>
<dbReference type="CDD" id="cd03789">
    <property type="entry name" value="GT9_LPS_heptosyltransferase"/>
    <property type="match status" value="1"/>
</dbReference>
<proteinExistence type="inferred from homology"/>
<evidence type="ECO:0000256" key="3">
    <source>
        <dbReference type="ARBA" id="ARBA00022475"/>
    </source>
</evidence>
<keyword evidence="6" id="KW-0808">Transferase</keyword>
<dbReference type="SUPFAM" id="SSF53756">
    <property type="entry name" value="UDP-Glycosyltransferase/glycogen phosphorylase"/>
    <property type="match status" value="1"/>
</dbReference>
<protein>
    <recommendedName>
        <fullName evidence="11">Lipopolysaccharide heptosyltransferase 1</fullName>
        <ecNumber evidence="10">2.4.99.23</ecNumber>
    </recommendedName>
    <alternativeName>
        <fullName evidence="12">ADP-heptose:lipopolysaccharide heptosyltransferase I</fullName>
    </alternativeName>
</protein>
<dbReference type="Proteomes" id="UP000825679">
    <property type="component" value="Chromosome"/>
</dbReference>
<keyword evidence="8" id="KW-0472">Membrane</keyword>
<evidence type="ECO:0000313" key="15">
    <source>
        <dbReference type="Proteomes" id="UP000825679"/>
    </source>
</evidence>
<evidence type="ECO:0000256" key="11">
    <source>
        <dbReference type="ARBA" id="ARBA00044190"/>
    </source>
</evidence>
<dbReference type="InterPro" id="IPR002201">
    <property type="entry name" value="Glyco_trans_9"/>
</dbReference>
<comment type="similarity">
    <text evidence="9">Belongs to the glycosyltransferase 9 family.</text>
</comment>
<dbReference type="RefSeq" id="WP_221006120.1">
    <property type="nucleotide sequence ID" value="NZ_CP081150.1"/>
</dbReference>
<dbReference type="PANTHER" id="PTHR30160">
    <property type="entry name" value="TETRAACYLDISACCHARIDE 4'-KINASE-RELATED"/>
    <property type="match status" value="1"/>
</dbReference>
<evidence type="ECO:0000256" key="8">
    <source>
        <dbReference type="ARBA" id="ARBA00023136"/>
    </source>
</evidence>
<comment type="pathway">
    <text evidence="2">Bacterial outer membrane biogenesis; LPS core biosynthesis.</text>
</comment>
<keyword evidence="3" id="KW-1003">Cell membrane</keyword>
<dbReference type="Gene3D" id="3.40.50.2000">
    <property type="entry name" value="Glycogen Phosphorylase B"/>
    <property type="match status" value="2"/>
</dbReference>
<reference evidence="14 15" key="1">
    <citation type="submission" date="2021-08" db="EMBL/GenBank/DDBJ databases">
        <title>complete genome sequencing of Deefgea sp. D25.</title>
        <authorList>
            <person name="Bae J.-W."/>
            <person name="Gim D.-H."/>
        </authorList>
    </citation>
    <scope>NUCLEOTIDE SEQUENCE [LARGE SCALE GENOMIC DNA]</scope>
    <source>
        <strain evidence="14 15">D25</strain>
    </source>
</reference>
<evidence type="ECO:0000256" key="1">
    <source>
        <dbReference type="ARBA" id="ARBA00004515"/>
    </source>
</evidence>
<dbReference type="EMBL" id="CP081150">
    <property type="protein sequence ID" value="QZA77740.1"/>
    <property type="molecule type" value="Genomic_DNA"/>
</dbReference>
<organism evidence="14 15">
    <name type="scientific">Deefgea tanakiae</name>
    <dbReference type="NCBI Taxonomy" id="2865840"/>
    <lineage>
        <taxon>Bacteria</taxon>
        <taxon>Pseudomonadati</taxon>
        <taxon>Pseudomonadota</taxon>
        <taxon>Betaproteobacteria</taxon>
        <taxon>Neisseriales</taxon>
        <taxon>Chitinibacteraceae</taxon>
        <taxon>Deefgea</taxon>
    </lineage>
</organism>